<feature type="chain" id="PRO_5045430226" description="Peptidase C1A papain C-terminal domain-containing protein" evidence="1">
    <location>
        <begin position="21"/>
        <end position="273"/>
    </location>
</feature>
<dbReference type="CDD" id="cd02619">
    <property type="entry name" value="Peptidase_C1"/>
    <property type="match status" value="1"/>
</dbReference>
<dbReference type="InterPro" id="IPR000668">
    <property type="entry name" value="Peptidase_C1A_C"/>
</dbReference>
<evidence type="ECO:0000313" key="3">
    <source>
        <dbReference type="EMBL" id="GAA1658934.1"/>
    </source>
</evidence>
<name>A0ABN2FT62_9ACTN</name>
<evidence type="ECO:0000313" key="4">
    <source>
        <dbReference type="Proteomes" id="UP001500618"/>
    </source>
</evidence>
<comment type="caution">
    <text evidence="3">The sequence shown here is derived from an EMBL/GenBank/DDBJ whole genome shotgun (WGS) entry which is preliminary data.</text>
</comment>
<protein>
    <recommendedName>
        <fullName evidence="2">Peptidase C1A papain C-terminal domain-containing protein</fullName>
    </recommendedName>
</protein>
<reference evidence="3 4" key="1">
    <citation type="journal article" date="2019" name="Int. J. Syst. Evol. Microbiol.">
        <title>The Global Catalogue of Microorganisms (GCM) 10K type strain sequencing project: providing services to taxonomists for standard genome sequencing and annotation.</title>
        <authorList>
            <consortium name="The Broad Institute Genomics Platform"/>
            <consortium name="The Broad Institute Genome Sequencing Center for Infectious Disease"/>
            <person name="Wu L."/>
            <person name="Ma J."/>
        </authorList>
    </citation>
    <scope>NUCLEOTIDE SEQUENCE [LARGE SCALE GENOMIC DNA]</scope>
    <source>
        <strain evidence="3 4">JCM 14718</strain>
    </source>
</reference>
<dbReference type="Gene3D" id="3.90.70.10">
    <property type="entry name" value="Cysteine proteinases"/>
    <property type="match status" value="1"/>
</dbReference>
<organism evidence="3 4">
    <name type="scientific">Fodinicola feengrottensis</name>
    <dbReference type="NCBI Taxonomy" id="435914"/>
    <lineage>
        <taxon>Bacteria</taxon>
        <taxon>Bacillati</taxon>
        <taxon>Actinomycetota</taxon>
        <taxon>Actinomycetes</taxon>
        <taxon>Mycobacteriales</taxon>
        <taxon>Fodinicola</taxon>
    </lineage>
</organism>
<dbReference type="Pfam" id="PF00112">
    <property type="entry name" value="Peptidase_C1"/>
    <property type="match status" value="1"/>
</dbReference>
<feature type="domain" description="Peptidase C1A papain C-terminal" evidence="2">
    <location>
        <begin position="55"/>
        <end position="254"/>
    </location>
</feature>
<dbReference type="SMART" id="SM00645">
    <property type="entry name" value="Pept_C1"/>
    <property type="match status" value="1"/>
</dbReference>
<proteinExistence type="predicted"/>
<dbReference type="InterPro" id="IPR038765">
    <property type="entry name" value="Papain-like_cys_pep_sf"/>
</dbReference>
<keyword evidence="1" id="KW-0732">Signal</keyword>
<sequence length="273" mass="29054">MRTALIAAALVLALPVSAAAAIRPVVRHGHGLDVSAERAISARTNKTPVVPLASPPASYDLSQFAPPAGDQGPVNSCPTWATGYTAYGLLMNEQHLTGAPMEPMYVYAQIVKGRNRDTAVTTSLEMEQDQGIDTKADYPQGDFDYTTQPTAAQRQNAAHYRISSYSTLPLDGTLQQAIESAVVQGQAVVVAFRVRQSFDYVTADDDVYSPGGDGTDPVTGGHTVVVIGYDANGFKFENSWGTGWGANGFATAPWSFVSSADVDSVYVLHNLIH</sequence>
<feature type="signal peptide" evidence="1">
    <location>
        <begin position="1"/>
        <end position="20"/>
    </location>
</feature>
<evidence type="ECO:0000256" key="1">
    <source>
        <dbReference type="SAM" id="SignalP"/>
    </source>
</evidence>
<dbReference type="Proteomes" id="UP001500618">
    <property type="component" value="Unassembled WGS sequence"/>
</dbReference>
<dbReference type="RefSeq" id="WP_344306775.1">
    <property type="nucleotide sequence ID" value="NZ_BAAANY010000002.1"/>
</dbReference>
<evidence type="ECO:0000259" key="2">
    <source>
        <dbReference type="SMART" id="SM00645"/>
    </source>
</evidence>
<dbReference type="EMBL" id="BAAANY010000002">
    <property type="protein sequence ID" value="GAA1658934.1"/>
    <property type="molecule type" value="Genomic_DNA"/>
</dbReference>
<accession>A0ABN2FT62</accession>
<gene>
    <name evidence="3" type="ORF">GCM10009765_05320</name>
</gene>
<dbReference type="SUPFAM" id="SSF54001">
    <property type="entry name" value="Cysteine proteinases"/>
    <property type="match status" value="1"/>
</dbReference>
<keyword evidence="4" id="KW-1185">Reference proteome</keyword>